<evidence type="ECO:0000256" key="12">
    <source>
        <dbReference type="ARBA" id="ARBA00023136"/>
    </source>
</evidence>
<dbReference type="SUPFAM" id="SSF57667">
    <property type="entry name" value="beta-beta-alpha zinc fingers"/>
    <property type="match status" value="6"/>
</dbReference>
<evidence type="ECO:0000256" key="20">
    <source>
        <dbReference type="SAM" id="MobiDB-lite"/>
    </source>
</evidence>
<evidence type="ECO:0000256" key="5">
    <source>
        <dbReference type="ARBA" id="ARBA00022723"/>
    </source>
</evidence>
<dbReference type="InterPro" id="IPR013087">
    <property type="entry name" value="Znf_C2H2_type"/>
</dbReference>
<dbReference type="PRINTS" id="PR00592">
    <property type="entry name" value="CASENSINGR"/>
</dbReference>
<keyword evidence="9" id="KW-0862">Zinc</keyword>
<evidence type="ECO:0000256" key="4">
    <source>
        <dbReference type="ARBA" id="ARBA00022692"/>
    </source>
</evidence>
<dbReference type="FunFam" id="3.30.160.60:FF:001257">
    <property type="entry name" value="Zinc finger and BTB domain-containing 48"/>
    <property type="match status" value="1"/>
</dbReference>
<keyword evidence="14" id="KW-0325">Glycoprotein</keyword>
<comment type="similarity">
    <text evidence="17">Belongs to the G-protein coupled receptor 3 family. TAS1R subfamily.</text>
</comment>
<feature type="chain" id="PRO_5035452362" description="Zinc finger protein 865" evidence="22">
    <location>
        <begin position="19"/>
        <end position="1272"/>
    </location>
</feature>
<dbReference type="GO" id="GO:0050917">
    <property type="term" value="P:sensory perception of umami taste"/>
    <property type="evidence" value="ECO:0007669"/>
    <property type="project" value="TreeGrafter"/>
</dbReference>
<comment type="caution">
    <text evidence="25">The sequence shown here is derived from an EMBL/GenBank/DDBJ whole genome shotgun (WGS) entry which is preliminary data.</text>
</comment>
<gene>
    <name evidence="25" type="ORF">HGM15179_007556</name>
</gene>
<feature type="domain" description="C2H2-type" evidence="23">
    <location>
        <begin position="1134"/>
        <end position="1161"/>
    </location>
</feature>
<keyword evidence="6 22" id="KW-0732">Signal</keyword>
<protein>
    <recommendedName>
        <fullName evidence="18">Zinc finger protein 865</fullName>
    </recommendedName>
</protein>
<evidence type="ECO:0000256" key="22">
    <source>
        <dbReference type="SAM" id="SignalP"/>
    </source>
</evidence>
<keyword evidence="13" id="KW-0675">Receptor</keyword>
<keyword evidence="10 21" id="KW-1133">Transmembrane helix</keyword>
<feature type="domain" description="C2H2-type" evidence="23">
    <location>
        <begin position="962"/>
        <end position="990"/>
    </location>
</feature>
<reference evidence="25" key="1">
    <citation type="submission" date="2019-04" db="EMBL/GenBank/DDBJ databases">
        <title>Genome assembly of Zosterops borbonicus 15179.</title>
        <authorList>
            <person name="Leroy T."/>
            <person name="Anselmetti Y."/>
            <person name="Tilak M.-K."/>
            <person name="Nabholz B."/>
        </authorList>
    </citation>
    <scope>NUCLEOTIDE SEQUENCE</scope>
    <source>
        <strain evidence="25">HGM_15179</strain>
        <tissue evidence="25">Muscle</tissue>
    </source>
</reference>
<dbReference type="FunFam" id="2.10.50.30:FF:000004">
    <property type="entry name" value="Taste receptor type 1 member 3-like protein"/>
    <property type="match status" value="1"/>
</dbReference>
<feature type="transmembrane region" description="Helical" evidence="21">
    <location>
        <begin position="634"/>
        <end position="654"/>
    </location>
</feature>
<dbReference type="GO" id="GO:0008270">
    <property type="term" value="F:zinc ion binding"/>
    <property type="evidence" value="ECO:0007669"/>
    <property type="project" value="UniProtKB-KW"/>
</dbReference>
<dbReference type="InterPro" id="IPR000068">
    <property type="entry name" value="GPCR_3_Ca_sens_rcpt-rel"/>
</dbReference>
<dbReference type="Pfam" id="PF00003">
    <property type="entry name" value="7tm_3"/>
    <property type="match status" value="1"/>
</dbReference>
<dbReference type="PANTHER" id="PTHR24061:SF3">
    <property type="entry name" value="TASTE RECEPTOR TYPE 1 MEMBER 1"/>
    <property type="match status" value="1"/>
</dbReference>
<evidence type="ECO:0000256" key="7">
    <source>
        <dbReference type="ARBA" id="ARBA00022737"/>
    </source>
</evidence>
<evidence type="ECO:0000256" key="21">
    <source>
        <dbReference type="SAM" id="Phobius"/>
    </source>
</evidence>
<dbReference type="InterPro" id="IPR036236">
    <property type="entry name" value="Znf_C2H2_sf"/>
</dbReference>
<evidence type="ECO:0000256" key="10">
    <source>
        <dbReference type="ARBA" id="ARBA00022989"/>
    </source>
</evidence>
<feature type="transmembrane region" description="Helical" evidence="21">
    <location>
        <begin position="781"/>
        <end position="801"/>
    </location>
</feature>
<feature type="domain" description="C2H2-type" evidence="23">
    <location>
        <begin position="1020"/>
        <end position="1048"/>
    </location>
</feature>
<evidence type="ECO:0000256" key="3">
    <source>
        <dbReference type="ARBA" id="ARBA00022475"/>
    </source>
</evidence>
<keyword evidence="11" id="KW-0297">G-protein coupled receptor</keyword>
<evidence type="ECO:0000256" key="1">
    <source>
        <dbReference type="ARBA" id="ARBA00004123"/>
    </source>
</evidence>
<comment type="subcellular location">
    <subcellularLocation>
        <location evidence="2">Cell membrane</location>
        <topology evidence="2">Multi-pass membrane protein</topology>
    </subcellularLocation>
    <subcellularLocation>
        <location evidence="1">Nucleus</location>
    </subcellularLocation>
</comment>
<feature type="domain" description="C2H2-type" evidence="23">
    <location>
        <begin position="1049"/>
        <end position="1076"/>
    </location>
</feature>
<dbReference type="Pfam" id="PF07562">
    <property type="entry name" value="NCD3G"/>
    <property type="match status" value="1"/>
</dbReference>
<dbReference type="InterPro" id="IPR011500">
    <property type="entry name" value="GPCR_3_9-Cys_dom"/>
</dbReference>
<evidence type="ECO:0000259" key="23">
    <source>
        <dbReference type="PROSITE" id="PS50157"/>
    </source>
</evidence>
<evidence type="ECO:0000256" key="13">
    <source>
        <dbReference type="ARBA" id="ARBA00023170"/>
    </source>
</evidence>
<dbReference type="EMBL" id="SWJQ01000179">
    <property type="protein sequence ID" value="TRZ19557.1"/>
    <property type="molecule type" value="Genomic_DNA"/>
</dbReference>
<evidence type="ECO:0000256" key="16">
    <source>
        <dbReference type="ARBA" id="ARBA00023242"/>
    </source>
</evidence>
<evidence type="ECO:0000256" key="15">
    <source>
        <dbReference type="ARBA" id="ARBA00023224"/>
    </source>
</evidence>
<keyword evidence="5" id="KW-0479">Metal-binding</keyword>
<feature type="transmembrane region" description="Helical" evidence="21">
    <location>
        <begin position="723"/>
        <end position="742"/>
    </location>
</feature>
<feature type="domain" description="C2H2-type" evidence="23">
    <location>
        <begin position="934"/>
        <end position="961"/>
    </location>
</feature>
<evidence type="ECO:0000256" key="6">
    <source>
        <dbReference type="ARBA" id="ARBA00022729"/>
    </source>
</evidence>
<feature type="domain" description="C2H2-type" evidence="23">
    <location>
        <begin position="1105"/>
        <end position="1133"/>
    </location>
</feature>
<dbReference type="FunFam" id="3.30.160.60:FF:000145">
    <property type="entry name" value="Zinc finger protein 574"/>
    <property type="match status" value="1"/>
</dbReference>
<name>A0A8K1GJB7_9PASS</name>
<evidence type="ECO:0000313" key="26">
    <source>
        <dbReference type="Proteomes" id="UP000796761"/>
    </source>
</evidence>
<feature type="signal peptide" evidence="22">
    <location>
        <begin position="1"/>
        <end position="18"/>
    </location>
</feature>
<dbReference type="AlphaFoldDB" id="A0A8K1GJB7"/>
<keyword evidence="7" id="KW-0677">Repeat</keyword>
<dbReference type="PRINTS" id="PR00248">
    <property type="entry name" value="GPCRMGR"/>
</dbReference>
<keyword evidence="4 21" id="KW-0812">Transmembrane</keyword>
<dbReference type="PANTHER" id="PTHR24061">
    <property type="entry name" value="CALCIUM-SENSING RECEPTOR-RELATED"/>
    <property type="match status" value="1"/>
</dbReference>
<dbReference type="Pfam" id="PF01094">
    <property type="entry name" value="ANF_receptor"/>
    <property type="match status" value="1"/>
</dbReference>
<dbReference type="Proteomes" id="UP000796761">
    <property type="component" value="Unassembled WGS sequence"/>
</dbReference>
<evidence type="ECO:0000256" key="8">
    <source>
        <dbReference type="ARBA" id="ARBA00022771"/>
    </source>
</evidence>
<dbReference type="FunFam" id="3.40.50.2300:FF:000016">
    <property type="entry name" value="Taste 1 receptor member 2"/>
    <property type="match status" value="1"/>
</dbReference>
<dbReference type="OrthoDB" id="5984008at2759"/>
<feature type="domain" description="C2H2-type" evidence="23">
    <location>
        <begin position="875"/>
        <end position="902"/>
    </location>
</feature>
<dbReference type="InterPro" id="IPR028082">
    <property type="entry name" value="Peripla_BP_I"/>
</dbReference>
<keyword evidence="16" id="KW-0539">Nucleus</keyword>
<feature type="region of interest" description="Disordered" evidence="20">
    <location>
        <begin position="849"/>
        <end position="869"/>
    </location>
</feature>
<feature type="domain" description="C2H2-type" evidence="23">
    <location>
        <begin position="1162"/>
        <end position="1189"/>
    </location>
</feature>
<keyword evidence="26" id="KW-1185">Reference proteome</keyword>
<dbReference type="SUPFAM" id="SSF53822">
    <property type="entry name" value="Periplasmic binding protein-like I"/>
    <property type="match status" value="1"/>
</dbReference>
<dbReference type="Pfam" id="PF00096">
    <property type="entry name" value="zf-C2H2"/>
    <property type="match status" value="6"/>
</dbReference>
<evidence type="ECO:0000256" key="14">
    <source>
        <dbReference type="ARBA" id="ARBA00023180"/>
    </source>
</evidence>
<feature type="transmembrane region" description="Helical" evidence="21">
    <location>
        <begin position="598"/>
        <end position="619"/>
    </location>
</feature>
<evidence type="ECO:0000256" key="17">
    <source>
        <dbReference type="ARBA" id="ARBA00038492"/>
    </source>
</evidence>
<feature type="domain" description="C2H2-type" evidence="23">
    <location>
        <begin position="1077"/>
        <end position="1104"/>
    </location>
</feature>
<evidence type="ECO:0000256" key="19">
    <source>
        <dbReference type="PROSITE-ProRule" id="PRU00042"/>
    </source>
</evidence>
<dbReference type="Gene3D" id="2.10.50.30">
    <property type="entry name" value="GPCR, family 3, nine cysteines domain"/>
    <property type="match status" value="1"/>
</dbReference>
<dbReference type="PROSITE" id="PS50157">
    <property type="entry name" value="ZINC_FINGER_C2H2_2"/>
    <property type="match status" value="11"/>
</dbReference>
<dbReference type="GO" id="GO:0005634">
    <property type="term" value="C:nucleus"/>
    <property type="evidence" value="ECO:0007669"/>
    <property type="project" value="UniProtKB-SubCell"/>
</dbReference>
<keyword evidence="3" id="KW-1003">Cell membrane</keyword>
<evidence type="ECO:0000256" key="11">
    <source>
        <dbReference type="ARBA" id="ARBA00023040"/>
    </source>
</evidence>
<sequence>MPLPALLRLCLCAAAAAAFSPFTLRGDHRLAGLFPLHTAGPQDDASLLVRGCEDAAFKSHGYCLSQALRFAVEEINNSSTLLPNVTLGYEIYDTCSEPTNFHATLCALARKGRQDVQVLSSFQHYEPQAVAVIGPDSTRLALTTAAVLSLFLVPEISYEASTESLSLKRLYPSFLRTIPSDRQQVKAIFSLLQHFGWTWVVLLGSDNQYGRAGLDALQELLTASNVCVAYRGTIPANVDASNPELHNLVRILTEVKVNVTVVFSNKASVVPFFEVVVQRNITDMVWVASEDWSLAQIVWQVPGIQTTGSVFGMAVEKPESTVLERFEAWRMSEEGTGAECASSAEPGGESVGKAWLDCTQCCTDCRALATVPDMYDAQGSFNVYSAVYAVAHGLHDLLGCASGTCSKGTVYPWQLLQKIRQVNFTLYGSRISFDSNGDIHKGYDIVMWKWTGPNWDSDVIGTFRVNPDRLTIYPDKILWHTEDGKAPSSVCSEACEPGEMRLQQSRHKCCFSCVACPAGSFLNRSDPFDCQACALGEWSPAGSEVCFSRTIEFLSWSEPLSWALLAMAVSLMLLIAGLAVLFALNASTPVVKSAGGKTCFLMLGSLACTCSSLFCYFGEPSQAACLLRVPLCTISFTVFLSCVATRCFQILCIFKLNARYPALYEAWMRRQGPVLFVVASTAAQVVLCVVVEALSPSVPRREYGAREQWVVLECAQSGANDAAIAYTVVLSAGCFALSYAGTDLPAAYNEAKSLTVSLLLHLACSAAVLCSQGALRGRAETAARMLSTLGTLAALLGGYFVPRAFVILMRPHQNTAEYFQMAIQEYTRRLAAVGGGGRGDGDAQLLPEEKVLRSKKSPPAPGKAAGSRKGTAVPVECPTCHKTFLSKYYLKVHNRKHTGEKPFECSKCGKCYFRKENLLEHEARNCMNRSEQVFPCSACPEVFKRRMELRLHMVSHTGEMPYKCSSCSQQFMQKKDLQSHMIKLHGAPKPHACSTCSKCFLSRTELRLHEAFKHRGEKLFVCEECGHRASSRNGLQMHIKAKHRNERPYVCEFCHHAFTQKANLNMHLRTHTGEKPFQCHLCGKTFRTQASLDKHNRTHTGERPFSCEFCEQRFTEKGPLLRHVASRHQEGRPHFCHICGKTFKAVEQLRVHVRRHKGVRKFECIECGYKFTRQAHLRRHMEIHDRVENYNPRQRKLRNLIIEDEKEVMVVLQPPPELEVGSAEVIVESLARGPLPEEVPAQKLCSNENFSPADMIEQSLIITTTIPEDCET</sequence>
<feature type="transmembrane region" description="Helical" evidence="21">
    <location>
        <begin position="674"/>
        <end position="694"/>
    </location>
</feature>
<dbReference type="InterPro" id="IPR001828">
    <property type="entry name" value="ANF_lig-bd_rcpt"/>
</dbReference>
<evidence type="ECO:0000259" key="24">
    <source>
        <dbReference type="PROSITE" id="PS50259"/>
    </source>
</evidence>
<feature type="domain" description="C2H2-type" evidence="23">
    <location>
        <begin position="903"/>
        <end position="930"/>
    </location>
</feature>
<dbReference type="FunFam" id="3.30.160.60:FF:000809">
    <property type="entry name" value="Zinc finger and BTB domain-containing 48"/>
    <property type="match status" value="1"/>
</dbReference>
<evidence type="ECO:0000256" key="18">
    <source>
        <dbReference type="ARBA" id="ARBA00068876"/>
    </source>
</evidence>
<dbReference type="SMART" id="SM00355">
    <property type="entry name" value="ZnF_C2H2"/>
    <property type="match status" value="11"/>
</dbReference>
<proteinExistence type="inferred from homology"/>
<accession>A0A8K1GJB7</accession>
<keyword evidence="12 21" id="KW-0472">Membrane</keyword>
<feature type="transmembrane region" description="Helical" evidence="21">
    <location>
        <begin position="562"/>
        <end position="586"/>
    </location>
</feature>
<evidence type="ECO:0000313" key="25">
    <source>
        <dbReference type="EMBL" id="TRZ19557.1"/>
    </source>
</evidence>
<dbReference type="FunFam" id="3.30.160.60:FF:001117">
    <property type="entry name" value="Zinc finger and BTB domain containing 48"/>
    <property type="match status" value="1"/>
</dbReference>
<organism evidence="25 26">
    <name type="scientific">Zosterops borbonicus</name>
    <dbReference type="NCBI Taxonomy" id="364589"/>
    <lineage>
        <taxon>Eukaryota</taxon>
        <taxon>Metazoa</taxon>
        <taxon>Chordata</taxon>
        <taxon>Craniata</taxon>
        <taxon>Vertebrata</taxon>
        <taxon>Euteleostomi</taxon>
        <taxon>Archelosauria</taxon>
        <taxon>Archosauria</taxon>
        <taxon>Dinosauria</taxon>
        <taxon>Saurischia</taxon>
        <taxon>Theropoda</taxon>
        <taxon>Coelurosauria</taxon>
        <taxon>Aves</taxon>
        <taxon>Neognathae</taxon>
        <taxon>Neoaves</taxon>
        <taxon>Telluraves</taxon>
        <taxon>Australaves</taxon>
        <taxon>Passeriformes</taxon>
        <taxon>Sylvioidea</taxon>
        <taxon>Zosteropidae</taxon>
        <taxon>Zosterops</taxon>
    </lineage>
</organism>
<dbReference type="GO" id="GO:0005886">
    <property type="term" value="C:plasma membrane"/>
    <property type="evidence" value="ECO:0007669"/>
    <property type="project" value="UniProtKB-SubCell"/>
</dbReference>
<dbReference type="Gene3D" id="3.30.160.60">
    <property type="entry name" value="Classic Zinc Finger"/>
    <property type="match status" value="10"/>
</dbReference>
<keyword evidence="8 19" id="KW-0863">Zinc-finger</keyword>
<dbReference type="FunFam" id="3.30.160.60:FF:000100">
    <property type="entry name" value="Zinc finger 45-like"/>
    <property type="match status" value="2"/>
</dbReference>
<dbReference type="PROSITE" id="PS00028">
    <property type="entry name" value="ZINC_FINGER_C2H2_1"/>
    <property type="match status" value="9"/>
</dbReference>
<dbReference type="FunFam" id="3.30.160.60:FF:000446">
    <property type="entry name" value="Zinc finger protein"/>
    <property type="match status" value="1"/>
</dbReference>
<feature type="domain" description="G-protein coupled receptors family 3 profile" evidence="24">
    <location>
        <begin position="560"/>
        <end position="823"/>
    </location>
</feature>
<evidence type="ECO:0000256" key="2">
    <source>
        <dbReference type="ARBA" id="ARBA00004651"/>
    </source>
</evidence>
<dbReference type="Gene3D" id="3.40.50.2300">
    <property type="match status" value="2"/>
</dbReference>
<feature type="domain" description="C2H2-type" evidence="23">
    <location>
        <begin position="991"/>
        <end position="1019"/>
    </location>
</feature>
<dbReference type="PROSITE" id="PS50259">
    <property type="entry name" value="G_PROTEIN_RECEP_F3_4"/>
    <property type="match status" value="1"/>
</dbReference>
<dbReference type="InterPro" id="IPR017978">
    <property type="entry name" value="GPCR_3_C"/>
</dbReference>
<dbReference type="InterPro" id="IPR038550">
    <property type="entry name" value="GPCR_3_9-Cys_sf"/>
</dbReference>
<dbReference type="InterPro" id="IPR000337">
    <property type="entry name" value="GPCR_3"/>
</dbReference>
<keyword evidence="15" id="KW-0807">Transducer</keyword>
<dbReference type="GO" id="GO:0004930">
    <property type="term" value="F:G protein-coupled receptor activity"/>
    <property type="evidence" value="ECO:0007669"/>
    <property type="project" value="UniProtKB-KW"/>
</dbReference>
<evidence type="ECO:0000256" key="9">
    <source>
        <dbReference type="ARBA" id="ARBA00022833"/>
    </source>
</evidence>